<evidence type="ECO:0000313" key="3">
    <source>
        <dbReference type="Proteomes" id="UP000499080"/>
    </source>
</evidence>
<dbReference type="Gene3D" id="3.30.710.10">
    <property type="entry name" value="Potassium Channel Kv1.1, Chain A"/>
    <property type="match status" value="1"/>
</dbReference>
<dbReference type="EMBL" id="BGPR01012084">
    <property type="protein sequence ID" value="GBN54480.1"/>
    <property type="molecule type" value="Genomic_DNA"/>
</dbReference>
<evidence type="ECO:0000313" key="2">
    <source>
        <dbReference type="EMBL" id="GBN54480.1"/>
    </source>
</evidence>
<feature type="non-terminal residue" evidence="2">
    <location>
        <position position="468"/>
    </location>
</feature>
<reference evidence="2 3" key="1">
    <citation type="journal article" date="2019" name="Sci. Rep.">
        <title>Orb-weaving spider Araneus ventricosus genome elucidates the spidroin gene catalogue.</title>
        <authorList>
            <person name="Kono N."/>
            <person name="Nakamura H."/>
            <person name="Ohtoshi R."/>
            <person name="Moran D.A.P."/>
            <person name="Shinohara A."/>
            <person name="Yoshida Y."/>
            <person name="Fujiwara M."/>
            <person name="Mori M."/>
            <person name="Tomita M."/>
            <person name="Arakawa K."/>
        </authorList>
    </citation>
    <scope>NUCLEOTIDE SEQUENCE [LARGE SCALE GENOMIC DNA]</scope>
</reference>
<dbReference type="SUPFAM" id="SSF54695">
    <property type="entry name" value="POZ domain"/>
    <property type="match status" value="1"/>
</dbReference>
<comment type="caution">
    <text evidence="2">The sequence shown here is derived from an EMBL/GenBank/DDBJ whole genome shotgun (WGS) entry which is preliminary data.</text>
</comment>
<name>A0A4Y2PV85_ARAVE</name>
<dbReference type="CDD" id="cd18186">
    <property type="entry name" value="BTB_POZ_ZBTB_KLHL-like"/>
    <property type="match status" value="1"/>
</dbReference>
<dbReference type="PROSITE" id="PS50097">
    <property type="entry name" value="BTB"/>
    <property type="match status" value="1"/>
</dbReference>
<dbReference type="PANTHER" id="PTHR24413">
    <property type="entry name" value="SPECKLE-TYPE POZ PROTEIN"/>
    <property type="match status" value="1"/>
</dbReference>
<dbReference type="Gene3D" id="2.60.210.10">
    <property type="entry name" value="Apoptosis, Tumor Necrosis Factor Receptor Associated Protein 2, Chain A"/>
    <property type="match status" value="1"/>
</dbReference>
<feature type="domain" description="BTB" evidence="1">
    <location>
        <begin position="325"/>
        <end position="388"/>
    </location>
</feature>
<evidence type="ECO:0000259" key="1">
    <source>
        <dbReference type="PROSITE" id="PS50097"/>
    </source>
</evidence>
<gene>
    <name evidence="2" type="primary">spop_124</name>
    <name evidence="2" type="ORF">AVEN_209909_1</name>
</gene>
<protein>
    <submittedName>
        <fullName evidence="2">Speckle-type POZ protein</fullName>
    </submittedName>
</protein>
<dbReference type="Pfam" id="PF00651">
    <property type="entry name" value="BTB"/>
    <property type="match status" value="1"/>
</dbReference>
<dbReference type="InterPro" id="IPR000210">
    <property type="entry name" value="BTB/POZ_dom"/>
</dbReference>
<organism evidence="2 3">
    <name type="scientific">Araneus ventricosus</name>
    <name type="common">Orbweaver spider</name>
    <name type="synonym">Epeira ventricosa</name>
    <dbReference type="NCBI Taxonomy" id="182803"/>
    <lineage>
        <taxon>Eukaryota</taxon>
        <taxon>Metazoa</taxon>
        <taxon>Ecdysozoa</taxon>
        <taxon>Arthropoda</taxon>
        <taxon>Chelicerata</taxon>
        <taxon>Arachnida</taxon>
        <taxon>Araneae</taxon>
        <taxon>Araneomorphae</taxon>
        <taxon>Entelegynae</taxon>
        <taxon>Araneoidea</taxon>
        <taxon>Araneidae</taxon>
        <taxon>Araneus</taxon>
    </lineage>
</organism>
<dbReference type="SUPFAM" id="SSF49599">
    <property type="entry name" value="TRAF domain-like"/>
    <property type="match status" value="2"/>
</dbReference>
<dbReference type="SMART" id="SM00225">
    <property type="entry name" value="BTB"/>
    <property type="match status" value="1"/>
</dbReference>
<sequence>MTTPESYPEEECFNIFWKIKEFSYCCAQVRSPEFSFLGNQYFILLVKRSPYIECNLVCSAPHRRSVHFTMQISFLTCDGSPEHSVSGGKYICLPMPRNVIFDKRRNSFLPEDTLTVRFRILTDSERGKLSICSQIVVKRKYFLWTIKDFTNYATRSNQQNTKKSVEKCESYGDIELALKPVDRLNAPGQFEIEISRTGGERCYGCLRVSLLDVDGKARYSASDEFGFSKNTPKTWSFPFVVKKSKLLARRNLLLPNDTLSLKCYFVISLGSSVDQESVLSYYEDVAPLVKESDSLSVTFKESDGSCYATELQTDLKSMLDDGTLLDVGLRVGSEVVQAHKIILSARSAVFRAMFTRDMKETIDSAVVIEDLSAETVRKLVLYMYTDTVPDCQWEDMKELYFAADKYQVQVLKKKCVTFLKTKLSVPNVCEALILADLHRDADLKAAALDFIFEHNSAVFDSAEWKEMG</sequence>
<dbReference type="Gene3D" id="1.25.40.420">
    <property type="match status" value="1"/>
</dbReference>
<dbReference type="AlphaFoldDB" id="A0A4Y2PV85"/>
<accession>A0A4Y2PV85</accession>
<dbReference type="OrthoDB" id="6410362at2759"/>
<proteinExistence type="predicted"/>
<dbReference type="InterPro" id="IPR008974">
    <property type="entry name" value="TRAF-like"/>
</dbReference>
<dbReference type="InterPro" id="IPR011333">
    <property type="entry name" value="SKP1/BTB/POZ_sf"/>
</dbReference>
<dbReference type="Proteomes" id="UP000499080">
    <property type="component" value="Unassembled WGS sequence"/>
</dbReference>
<keyword evidence="3" id="KW-1185">Reference proteome</keyword>